<dbReference type="Proteomes" id="UP001558652">
    <property type="component" value="Unassembled WGS sequence"/>
</dbReference>
<name>A0ABD0YWA5_9HEMI</name>
<dbReference type="InterPro" id="IPR052808">
    <property type="entry name" value="GPCR_Mth-like"/>
</dbReference>
<evidence type="ECO:0000256" key="1">
    <source>
        <dbReference type="SAM" id="Phobius"/>
    </source>
</evidence>
<evidence type="ECO:0000256" key="2">
    <source>
        <dbReference type="SAM" id="SignalP"/>
    </source>
</evidence>
<accession>A0ABD0YWA5</accession>
<reference evidence="3 4" key="1">
    <citation type="submission" date="2024-07" db="EMBL/GenBank/DDBJ databases">
        <title>Chromosome-level genome assembly of the water stick insect Ranatra chinensis (Heteroptera: Nepidae).</title>
        <authorList>
            <person name="Liu X."/>
        </authorList>
    </citation>
    <scope>NUCLEOTIDE SEQUENCE [LARGE SCALE GENOMIC DNA]</scope>
    <source>
        <strain evidence="3">Cailab_2021Rc</strain>
        <tissue evidence="3">Muscle</tissue>
    </source>
</reference>
<gene>
    <name evidence="3" type="ORF">AAG570_000168</name>
</gene>
<evidence type="ECO:0000313" key="4">
    <source>
        <dbReference type="Proteomes" id="UP001558652"/>
    </source>
</evidence>
<feature type="signal peptide" evidence="2">
    <location>
        <begin position="1"/>
        <end position="16"/>
    </location>
</feature>
<evidence type="ECO:0008006" key="5">
    <source>
        <dbReference type="Google" id="ProtNLM"/>
    </source>
</evidence>
<keyword evidence="1" id="KW-0812">Transmembrane</keyword>
<keyword evidence="1" id="KW-0472">Membrane</keyword>
<comment type="caution">
    <text evidence="3">The sequence shown here is derived from an EMBL/GenBank/DDBJ whole genome shotgun (WGS) entry which is preliminary data.</text>
</comment>
<dbReference type="PANTHER" id="PTHR46953">
    <property type="entry name" value="G-PROTEIN COUPLED RECEPTOR MTH-LIKE 1-RELATED"/>
    <property type="match status" value="1"/>
</dbReference>
<proteinExistence type="predicted"/>
<keyword evidence="1" id="KW-1133">Transmembrane helix</keyword>
<dbReference type="Gene3D" id="1.20.1070.10">
    <property type="entry name" value="Rhodopsin 7-helix transmembrane proteins"/>
    <property type="match status" value="1"/>
</dbReference>
<sequence length="328" mass="35045">MPAALWLVLCLAAGSAATTASPGDLVVFKCCPADESLTEDGASCRAGGPLTWAPVVYSPTSQSFLEPGTTPDHWKWEASRPTACKQPGYYSNPAGPDGLPPFVLFDNGSLSLLSRDNVFVPPEGYCVDSSGALVCVGGHPAEAASSTAGVRKCCGPGAEYSEARESCVPADKDHPQFAGIDTRSGFPVCLEVGSYAIGGKLNLTHWIRDDGALRDDDGDELLTEFCLERIKEHPDEPLHVFTCTSAPKGHHQNDIRFVLYPVGLFLSVFFLAVTLIASCLLPSTYHVLHWRCQTNHVACLLVGDLLLAITQISRNALQGILCRLIGES</sequence>
<protein>
    <recommendedName>
        <fullName evidence="5">G-protein coupled receptor Mth-like 1</fullName>
    </recommendedName>
</protein>
<dbReference type="EMBL" id="JBFDAA010000001">
    <property type="protein sequence ID" value="KAL1140236.1"/>
    <property type="molecule type" value="Genomic_DNA"/>
</dbReference>
<organism evidence="3 4">
    <name type="scientific">Ranatra chinensis</name>
    <dbReference type="NCBI Taxonomy" id="642074"/>
    <lineage>
        <taxon>Eukaryota</taxon>
        <taxon>Metazoa</taxon>
        <taxon>Ecdysozoa</taxon>
        <taxon>Arthropoda</taxon>
        <taxon>Hexapoda</taxon>
        <taxon>Insecta</taxon>
        <taxon>Pterygota</taxon>
        <taxon>Neoptera</taxon>
        <taxon>Paraneoptera</taxon>
        <taxon>Hemiptera</taxon>
        <taxon>Heteroptera</taxon>
        <taxon>Panheteroptera</taxon>
        <taxon>Nepomorpha</taxon>
        <taxon>Nepidae</taxon>
        <taxon>Ranatrinae</taxon>
        <taxon>Ranatra</taxon>
    </lineage>
</organism>
<feature type="chain" id="PRO_5044749691" description="G-protein coupled receptor Mth-like 1" evidence="2">
    <location>
        <begin position="17"/>
        <end position="328"/>
    </location>
</feature>
<evidence type="ECO:0000313" key="3">
    <source>
        <dbReference type="EMBL" id="KAL1140236.1"/>
    </source>
</evidence>
<dbReference type="AlphaFoldDB" id="A0ABD0YWA5"/>
<dbReference type="PANTHER" id="PTHR46953:SF1">
    <property type="entry name" value="G-PROTEIN COUPLED RECEPTOR MTH-LIKE 1-RELATED"/>
    <property type="match status" value="1"/>
</dbReference>
<feature type="transmembrane region" description="Helical" evidence="1">
    <location>
        <begin position="257"/>
        <end position="281"/>
    </location>
</feature>
<keyword evidence="2" id="KW-0732">Signal</keyword>
<keyword evidence="4" id="KW-1185">Reference proteome</keyword>